<dbReference type="Proteomes" id="UP000277579">
    <property type="component" value="Unassembled WGS sequence"/>
</dbReference>
<dbReference type="RefSeq" id="WP_245982416.1">
    <property type="nucleotide sequence ID" value="NZ_RBLC01000001.1"/>
</dbReference>
<organism evidence="5 6">
    <name type="scientific">Flavobacterium endophyticum</name>
    <dbReference type="NCBI Taxonomy" id="1540163"/>
    <lineage>
        <taxon>Bacteria</taxon>
        <taxon>Pseudomonadati</taxon>
        <taxon>Bacteroidota</taxon>
        <taxon>Flavobacteriia</taxon>
        <taxon>Flavobacteriales</taxon>
        <taxon>Flavobacteriaceae</taxon>
        <taxon>Flavobacterium</taxon>
    </lineage>
</organism>
<evidence type="ECO:0000256" key="3">
    <source>
        <dbReference type="ARBA" id="ARBA00022729"/>
    </source>
</evidence>
<reference evidence="5 6" key="1">
    <citation type="submission" date="2018-10" db="EMBL/GenBank/DDBJ databases">
        <title>Genomic Encyclopedia of Archaeal and Bacterial Type Strains, Phase II (KMG-II): from individual species to whole genera.</title>
        <authorList>
            <person name="Goeker M."/>
        </authorList>
    </citation>
    <scope>NUCLEOTIDE SEQUENCE [LARGE SCALE GENOMIC DNA]</scope>
    <source>
        <strain evidence="5 6">DSM 29537</strain>
    </source>
</reference>
<accession>A0A495MLS9</accession>
<sequence length="242" mass="27536">MQRYLPYSLFMMLLFAPVSYSQLSNTQVKAKIHLEEIEGTIKITGTAENLTDIVQSLSYKLSVIKKNKTSNNQSNNAQEGLFTLEPSETKKLSTTQVNSGKDDEIIVMLLFYDSDKKLVGKDRIVIGEEKKKDEGMIPADGFELSGIVTDDTKTKAGKDFYDLYFYRYNDLKVNSKKMVTVSEELSFARNTKIIISIENNVIYEFLVNPDEEFLSLVAGDAVNVTYAYLKNLEKQSQYITQY</sequence>
<comment type="caution">
    <text evidence="5">The sequence shown here is derived from an EMBL/GenBank/DDBJ whole genome shotgun (WGS) entry which is preliminary data.</text>
</comment>
<keyword evidence="6" id="KW-1185">Reference proteome</keyword>
<dbReference type="NCBIfam" id="NF041112">
    <property type="entry name" value="chap_CsgH_alph"/>
    <property type="match status" value="1"/>
</dbReference>
<proteinExistence type="predicted"/>
<dbReference type="Gene3D" id="2.60.40.2420">
    <property type="match status" value="1"/>
</dbReference>
<comment type="function">
    <text evidence="1">May be involved in the biogenesis of curli organelles.</text>
</comment>
<dbReference type="AlphaFoldDB" id="A0A495MLS9"/>
<evidence type="ECO:0000256" key="4">
    <source>
        <dbReference type="SAM" id="SignalP"/>
    </source>
</evidence>
<name>A0A495MLS9_9FLAO</name>
<dbReference type="InterPro" id="IPR053722">
    <property type="entry name" value="Curli_assembly_CsgC/AgfC"/>
</dbReference>
<dbReference type="Pfam" id="PF10627">
    <property type="entry name" value="CsgE"/>
    <property type="match status" value="1"/>
</dbReference>
<keyword evidence="3 4" id="KW-0732">Signal</keyword>
<feature type="signal peptide" evidence="4">
    <location>
        <begin position="1"/>
        <end position="21"/>
    </location>
</feature>
<gene>
    <name evidence="5" type="ORF">CLV94_0329</name>
</gene>
<dbReference type="InterPro" id="IPR047726">
    <property type="entry name" value="CsgH_dom"/>
</dbReference>
<evidence type="ECO:0000313" key="5">
    <source>
        <dbReference type="EMBL" id="RKS25299.1"/>
    </source>
</evidence>
<dbReference type="EMBL" id="RBLC01000001">
    <property type="protein sequence ID" value="RKS25299.1"/>
    <property type="molecule type" value="Genomic_DNA"/>
</dbReference>
<protein>
    <recommendedName>
        <fullName evidence="2">Curli production assembly/transport component CsgE</fullName>
    </recommendedName>
</protein>
<evidence type="ECO:0000256" key="2">
    <source>
        <dbReference type="ARBA" id="ARBA00014024"/>
    </source>
</evidence>
<feature type="chain" id="PRO_5019770229" description="Curli production assembly/transport component CsgE" evidence="4">
    <location>
        <begin position="22"/>
        <end position="242"/>
    </location>
</feature>
<evidence type="ECO:0000313" key="6">
    <source>
        <dbReference type="Proteomes" id="UP000277579"/>
    </source>
</evidence>
<dbReference type="InterPro" id="IPR018900">
    <property type="entry name" value="Curli_CsgE"/>
</dbReference>
<evidence type="ECO:0000256" key="1">
    <source>
        <dbReference type="ARBA" id="ARBA00003989"/>
    </source>
</evidence>